<dbReference type="AlphaFoldDB" id="A0A316DHH3"/>
<name>A0A316DHH3_9BACT</name>
<dbReference type="InterPro" id="IPR036397">
    <property type="entry name" value="RNaseH_sf"/>
</dbReference>
<proteinExistence type="predicted"/>
<dbReference type="SUPFAM" id="SSF53098">
    <property type="entry name" value="Ribonuclease H-like"/>
    <property type="match status" value="1"/>
</dbReference>
<dbReference type="Gene3D" id="3.30.420.10">
    <property type="entry name" value="Ribonuclease H-like superfamily/Ribonuclease H"/>
    <property type="match status" value="1"/>
</dbReference>
<dbReference type="Proteomes" id="UP000245489">
    <property type="component" value="Unassembled WGS sequence"/>
</dbReference>
<evidence type="ECO:0000313" key="2">
    <source>
        <dbReference type="Proteomes" id="UP000245489"/>
    </source>
</evidence>
<dbReference type="InterPro" id="IPR012337">
    <property type="entry name" value="RNaseH-like_sf"/>
</dbReference>
<protein>
    <recommendedName>
        <fullName evidence="3">Integrase-like protein</fullName>
    </recommendedName>
</protein>
<dbReference type="EMBL" id="QGGO01000036">
    <property type="protein sequence ID" value="PWK17335.1"/>
    <property type="molecule type" value="Genomic_DNA"/>
</dbReference>
<organism evidence="1 2">
    <name type="scientific">Arcicella aurantiaca</name>
    <dbReference type="NCBI Taxonomy" id="591202"/>
    <lineage>
        <taxon>Bacteria</taxon>
        <taxon>Pseudomonadati</taxon>
        <taxon>Bacteroidota</taxon>
        <taxon>Cytophagia</taxon>
        <taxon>Cytophagales</taxon>
        <taxon>Flectobacillaceae</taxon>
        <taxon>Arcicella</taxon>
    </lineage>
</organism>
<reference evidence="1 2" key="1">
    <citation type="submission" date="2018-05" db="EMBL/GenBank/DDBJ databases">
        <title>Genomic Encyclopedia of Archaeal and Bacterial Type Strains, Phase II (KMG-II): from individual species to whole genera.</title>
        <authorList>
            <person name="Goeker M."/>
        </authorList>
    </citation>
    <scope>NUCLEOTIDE SEQUENCE [LARGE SCALE GENOMIC DNA]</scope>
    <source>
        <strain evidence="1 2">DSM 22214</strain>
    </source>
</reference>
<sequence>MEHIIKWTIRQEDVVILFDKIFETYELPDNFYVRNDNGSQFIADLVQQYFQNKNIIQEFTGRHSAKPATPEQNAHHRILS</sequence>
<accession>A0A316DHH3</accession>
<comment type="caution">
    <text evidence="1">The sequence shown here is derived from an EMBL/GenBank/DDBJ whole genome shotgun (WGS) entry which is preliminary data.</text>
</comment>
<gene>
    <name evidence="1" type="ORF">LV89_04436</name>
</gene>
<evidence type="ECO:0008006" key="3">
    <source>
        <dbReference type="Google" id="ProtNLM"/>
    </source>
</evidence>
<keyword evidence="2" id="KW-1185">Reference proteome</keyword>
<dbReference type="GO" id="GO:0003676">
    <property type="term" value="F:nucleic acid binding"/>
    <property type="evidence" value="ECO:0007669"/>
    <property type="project" value="InterPro"/>
</dbReference>
<evidence type="ECO:0000313" key="1">
    <source>
        <dbReference type="EMBL" id="PWK17335.1"/>
    </source>
</evidence>